<sequence>MPVVAIAGGTSTGLGRALTVAILESADRHWTPVILSRSDKRPPWLRAIDADGLVPVVAVDYMSVASISDALRTHKVHTLLSVALAKDGSQNRLQLNLVEGAREAGVQRYVPSYWGLGVEAYRHVTVMRMGAEGVWEACEKAQRETGMQCARFNCGGFMNYFGIGAHPPARQQQQLTDEELVEQLRQGGGYAAGEDAGEQGVDRDGDMADGSGCYLLKPRGLCAEVPLSPSGGYPRFTTTTLRDVGRFVAAALELETWEGDMNIVGDTVRLDEMIRTTEALLGKKLAVETISPADLDKQIGQLRMPDDFMKLLWLELKREHAKDEVGNGVLDGNVNRMCPHVKPVSFKEYMHAQWS</sequence>
<organism evidence="3 4">
    <name type="scientific">Acaromyces ingoldii</name>
    <dbReference type="NCBI Taxonomy" id="215250"/>
    <lineage>
        <taxon>Eukaryota</taxon>
        <taxon>Fungi</taxon>
        <taxon>Dikarya</taxon>
        <taxon>Basidiomycota</taxon>
        <taxon>Ustilaginomycotina</taxon>
        <taxon>Exobasidiomycetes</taxon>
        <taxon>Exobasidiales</taxon>
        <taxon>Cryptobasidiaceae</taxon>
        <taxon>Acaromyces</taxon>
    </lineage>
</organism>
<dbReference type="Proteomes" id="UP000245768">
    <property type="component" value="Unassembled WGS sequence"/>
</dbReference>
<dbReference type="Gene3D" id="3.40.50.720">
    <property type="entry name" value="NAD(P)-binding Rossmann-like Domain"/>
    <property type="match status" value="2"/>
</dbReference>
<dbReference type="SUPFAM" id="SSF51735">
    <property type="entry name" value="NAD(P)-binding Rossmann-fold domains"/>
    <property type="match status" value="1"/>
</dbReference>
<keyword evidence="4" id="KW-1185">Reference proteome</keyword>
<gene>
    <name evidence="3" type="ORF">FA10DRAFT_172381</name>
</gene>
<proteinExistence type="predicted"/>
<dbReference type="InterPro" id="IPR051609">
    <property type="entry name" value="NmrA/Isoflavone_reductase-like"/>
</dbReference>
<evidence type="ECO:0000256" key="2">
    <source>
        <dbReference type="ARBA" id="ARBA00023002"/>
    </source>
</evidence>
<protein>
    <submittedName>
        <fullName evidence="3">NAD(P)-binding protein</fullName>
    </submittedName>
</protein>
<evidence type="ECO:0000256" key="1">
    <source>
        <dbReference type="ARBA" id="ARBA00022857"/>
    </source>
</evidence>
<accession>A0A316YLZ6</accession>
<dbReference type="GO" id="GO:0016491">
    <property type="term" value="F:oxidoreductase activity"/>
    <property type="evidence" value="ECO:0007669"/>
    <property type="project" value="UniProtKB-KW"/>
</dbReference>
<dbReference type="PANTHER" id="PTHR47706">
    <property type="entry name" value="NMRA-LIKE FAMILY PROTEIN"/>
    <property type="match status" value="1"/>
</dbReference>
<dbReference type="GeneID" id="37040148"/>
<dbReference type="EMBL" id="KZ819638">
    <property type="protein sequence ID" value="PWN88755.1"/>
    <property type="molecule type" value="Genomic_DNA"/>
</dbReference>
<dbReference type="Gene3D" id="3.90.25.10">
    <property type="entry name" value="UDP-galactose 4-epimerase, domain 1"/>
    <property type="match status" value="1"/>
</dbReference>
<dbReference type="RefSeq" id="XP_025375953.1">
    <property type="nucleotide sequence ID" value="XM_025518232.1"/>
</dbReference>
<keyword evidence="1" id="KW-0521">NADP</keyword>
<reference evidence="3 4" key="1">
    <citation type="journal article" date="2018" name="Mol. Biol. Evol.">
        <title>Broad Genomic Sampling Reveals a Smut Pathogenic Ancestry of the Fungal Clade Ustilaginomycotina.</title>
        <authorList>
            <person name="Kijpornyongpan T."/>
            <person name="Mondo S.J."/>
            <person name="Barry K."/>
            <person name="Sandor L."/>
            <person name="Lee J."/>
            <person name="Lipzen A."/>
            <person name="Pangilinan J."/>
            <person name="LaButti K."/>
            <person name="Hainaut M."/>
            <person name="Henrissat B."/>
            <person name="Grigoriev I.V."/>
            <person name="Spatafora J.W."/>
            <person name="Aime M.C."/>
        </authorList>
    </citation>
    <scope>NUCLEOTIDE SEQUENCE [LARGE SCALE GENOMIC DNA]</scope>
    <source>
        <strain evidence="3 4">MCA 4198</strain>
    </source>
</reference>
<dbReference type="InterPro" id="IPR036291">
    <property type="entry name" value="NAD(P)-bd_dom_sf"/>
</dbReference>
<dbReference type="OrthoDB" id="9974981at2759"/>
<dbReference type="InParanoid" id="A0A316YLZ6"/>
<dbReference type="AlphaFoldDB" id="A0A316YLZ6"/>
<dbReference type="PANTHER" id="PTHR47706:SF2">
    <property type="entry name" value="ISOFLAVONE REDUCTASE FAMILY PROTEIN (AFU_ORTHOLOGUE AFUA_2G05290)"/>
    <property type="match status" value="1"/>
</dbReference>
<evidence type="ECO:0000313" key="4">
    <source>
        <dbReference type="Proteomes" id="UP000245768"/>
    </source>
</evidence>
<evidence type="ECO:0000313" key="3">
    <source>
        <dbReference type="EMBL" id="PWN88755.1"/>
    </source>
</evidence>
<keyword evidence="2" id="KW-0560">Oxidoreductase</keyword>
<name>A0A316YLZ6_9BASI</name>